<feature type="coiled-coil region" evidence="1">
    <location>
        <begin position="113"/>
        <end position="140"/>
    </location>
</feature>
<feature type="signal peptide" evidence="2">
    <location>
        <begin position="1"/>
        <end position="23"/>
    </location>
</feature>
<proteinExistence type="predicted"/>
<keyword evidence="4" id="KW-1185">Reference proteome</keyword>
<accession>A0A0J8GX62</accession>
<dbReference type="EMBL" id="LAZL01000012">
    <property type="protein sequence ID" value="KMT65303.1"/>
    <property type="molecule type" value="Genomic_DNA"/>
</dbReference>
<sequence>MLKDYKSYTLLGLLCLNSTIVFANSPDDLFKELDFEMGGCSAQLEQAKQTISSLTLEVKDYQNLSNERDKLNIKVKAYQKLLAVKDAKINQFNSSATYTKNDSSELTSLKKENSHLTGELVIANAELERLQAQNKILLSALANRDKSTSVSAAKIQTPTPSTQNQTESQVAGHTLVNIKSCRQLEKVVSCSLNIKSQNVDSELYTKLSKTVFYSGIGNKYTVDDYAVGNVKSKRRYSSSHIEAKLIANIDTEIKLNFNNVEVNTREISKLELPLTIGGEEYRLAFRTISIL</sequence>
<organism evidence="3 4">
    <name type="scientific">Catenovulum maritimum</name>
    <dbReference type="NCBI Taxonomy" id="1513271"/>
    <lineage>
        <taxon>Bacteria</taxon>
        <taxon>Pseudomonadati</taxon>
        <taxon>Pseudomonadota</taxon>
        <taxon>Gammaproteobacteria</taxon>
        <taxon>Alteromonadales</taxon>
        <taxon>Alteromonadaceae</taxon>
        <taxon>Catenovulum</taxon>
    </lineage>
</organism>
<evidence type="ECO:0000256" key="1">
    <source>
        <dbReference type="SAM" id="Coils"/>
    </source>
</evidence>
<dbReference type="STRING" id="1513271.XM47_09725"/>
<keyword evidence="2" id="KW-0732">Signal</keyword>
<protein>
    <recommendedName>
        <fullName evidence="5">Chromosome partition protein Smc</fullName>
    </recommendedName>
</protein>
<comment type="caution">
    <text evidence="3">The sequence shown here is derived from an EMBL/GenBank/DDBJ whole genome shotgun (WGS) entry which is preliminary data.</text>
</comment>
<name>A0A0J8GX62_9ALTE</name>
<evidence type="ECO:0008006" key="5">
    <source>
        <dbReference type="Google" id="ProtNLM"/>
    </source>
</evidence>
<evidence type="ECO:0000313" key="4">
    <source>
        <dbReference type="Proteomes" id="UP000037600"/>
    </source>
</evidence>
<feature type="chain" id="PRO_5005298841" description="Chromosome partition protein Smc" evidence="2">
    <location>
        <begin position="24"/>
        <end position="291"/>
    </location>
</feature>
<gene>
    <name evidence="3" type="ORF">XM47_09725</name>
</gene>
<keyword evidence="1" id="KW-0175">Coiled coil</keyword>
<evidence type="ECO:0000256" key="2">
    <source>
        <dbReference type="SAM" id="SignalP"/>
    </source>
</evidence>
<dbReference type="AlphaFoldDB" id="A0A0J8GX62"/>
<dbReference type="RefSeq" id="WP_048692086.1">
    <property type="nucleotide sequence ID" value="NZ_KQ130489.1"/>
</dbReference>
<evidence type="ECO:0000313" key="3">
    <source>
        <dbReference type="EMBL" id="KMT65303.1"/>
    </source>
</evidence>
<feature type="coiled-coil region" evidence="1">
    <location>
        <begin position="44"/>
        <end position="81"/>
    </location>
</feature>
<reference evidence="3 4" key="1">
    <citation type="submission" date="2015-04" db="EMBL/GenBank/DDBJ databases">
        <title>Draft Genome Sequence of the Novel Agar-Digesting Marine Bacterium Q1.</title>
        <authorList>
            <person name="Li Y."/>
            <person name="Li D."/>
            <person name="Chen G."/>
            <person name="Du Z."/>
        </authorList>
    </citation>
    <scope>NUCLEOTIDE SEQUENCE [LARGE SCALE GENOMIC DNA]</scope>
    <source>
        <strain evidence="3 4">Q1</strain>
    </source>
</reference>
<dbReference type="Proteomes" id="UP000037600">
    <property type="component" value="Unassembled WGS sequence"/>
</dbReference>